<dbReference type="STRING" id="79200.A0A162AJK2"/>
<dbReference type="Gene3D" id="2.40.50.140">
    <property type="entry name" value="Nucleic acid-binding proteins"/>
    <property type="match status" value="2"/>
</dbReference>
<feature type="compositionally biased region" description="Polar residues" evidence="1">
    <location>
        <begin position="321"/>
        <end position="331"/>
    </location>
</feature>
<feature type="compositionally biased region" description="Basic and acidic residues" evidence="1">
    <location>
        <begin position="349"/>
        <end position="362"/>
    </location>
</feature>
<comment type="caution">
    <text evidence="2">The sequence shown here is derived from an EMBL/GenBank/DDBJ whole genome shotgun (WGS) entry which is preliminary data.</text>
</comment>
<dbReference type="OMA" id="CADEKDV"/>
<dbReference type="PANTHER" id="PTHR47165">
    <property type="entry name" value="OS03G0429900 PROTEIN"/>
    <property type="match status" value="1"/>
</dbReference>
<name>A0A162AJK2_DAUCS</name>
<dbReference type="EMBL" id="LNRQ01000003">
    <property type="protein sequence ID" value="KZN02033.1"/>
    <property type="molecule type" value="Genomic_DNA"/>
</dbReference>
<gene>
    <name evidence="2" type="ORF">DCAR_010787</name>
</gene>
<dbReference type="InterPro" id="IPR012340">
    <property type="entry name" value="NA-bd_OB-fold"/>
</dbReference>
<evidence type="ECO:0008006" key="3">
    <source>
        <dbReference type="Google" id="ProtNLM"/>
    </source>
</evidence>
<protein>
    <recommendedName>
        <fullName evidence="3">Replication factor A C-terminal domain-containing protein</fullName>
    </recommendedName>
</protein>
<dbReference type="SUPFAM" id="SSF50249">
    <property type="entry name" value="Nucleic acid-binding proteins"/>
    <property type="match status" value="2"/>
</dbReference>
<organism evidence="2">
    <name type="scientific">Daucus carota subsp. sativus</name>
    <name type="common">Carrot</name>
    <dbReference type="NCBI Taxonomy" id="79200"/>
    <lineage>
        <taxon>Eukaryota</taxon>
        <taxon>Viridiplantae</taxon>
        <taxon>Streptophyta</taxon>
        <taxon>Embryophyta</taxon>
        <taxon>Tracheophyta</taxon>
        <taxon>Spermatophyta</taxon>
        <taxon>Magnoliopsida</taxon>
        <taxon>eudicotyledons</taxon>
        <taxon>Gunneridae</taxon>
        <taxon>Pentapetalae</taxon>
        <taxon>asterids</taxon>
        <taxon>campanulids</taxon>
        <taxon>Apiales</taxon>
        <taxon>Apiaceae</taxon>
        <taxon>Apioideae</taxon>
        <taxon>Scandiceae</taxon>
        <taxon>Daucinae</taxon>
        <taxon>Daucus</taxon>
        <taxon>Daucus sect. Daucus</taxon>
    </lineage>
</organism>
<dbReference type="AlphaFoldDB" id="A0A162AJK2"/>
<dbReference type="Gramene" id="KZN02033">
    <property type="protein sequence ID" value="KZN02033"/>
    <property type="gene ID" value="DCAR_010787"/>
</dbReference>
<evidence type="ECO:0000313" key="2">
    <source>
        <dbReference type="EMBL" id="KZN02033.1"/>
    </source>
</evidence>
<accession>A0A162AJK2</accession>
<evidence type="ECO:0000256" key="1">
    <source>
        <dbReference type="SAM" id="MobiDB-lite"/>
    </source>
</evidence>
<proteinExistence type="predicted"/>
<dbReference type="PANTHER" id="PTHR47165:SF4">
    <property type="entry name" value="OS03G0429900 PROTEIN"/>
    <property type="match status" value="1"/>
</dbReference>
<sequence length="362" mass="40929">MVGKVENIQELIISSKDEVGKSRFKFEISDGSNKVKVTLFDLFGQHVEKELYKGDKENSFIIISCARVGRYEGVPHLSNYPATRVFINPDHYSITELKLRWGNKKKPEMPSSVVTSTKIATAVESIKLLTVKEIKALNADFNKPSAYCQVIAKRFSDQKNWYFNKCTGCDLELENVGAKFVCTQKNGCGRTIPYPDKRFRLCIFCSDDTGSMAIVFPDDEISRIIDKTVIDLQTDCADEKDVDKFPEILNTLLKQKYTINLVITKDNLTKGSTIYEAKDVVLQVETVGNHDPNAIRTVDKNVAEMEEISVDAEHEARATETPDTGKSTNMKSRARKEMEPVRFNAENLSGEKKFKNIKLEKP</sequence>
<feature type="region of interest" description="Disordered" evidence="1">
    <location>
        <begin position="313"/>
        <end position="362"/>
    </location>
</feature>
<reference evidence="2" key="1">
    <citation type="journal article" date="2016" name="Nat. Genet.">
        <title>A high-quality carrot genome assembly provides new insights into carotenoid accumulation and asterid genome evolution.</title>
        <authorList>
            <person name="Iorizzo M."/>
            <person name="Ellison S."/>
            <person name="Senalik D."/>
            <person name="Zeng P."/>
            <person name="Satapoomin P."/>
            <person name="Huang J."/>
            <person name="Bowman M."/>
            <person name="Iovene M."/>
            <person name="Sanseverino W."/>
            <person name="Cavagnaro P."/>
            <person name="Yildiz M."/>
            <person name="Macko-Podgorni A."/>
            <person name="Moranska E."/>
            <person name="Grzebelus E."/>
            <person name="Grzebelus D."/>
            <person name="Ashrafi H."/>
            <person name="Zheng Z."/>
            <person name="Cheng S."/>
            <person name="Spooner D."/>
            <person name="Van Deynze A."/>
            <person name="Simon P."/>
        </authorList>
    </citation>
    <scope>NUCLEOTIDE SEQUENCE [LARGE SCALE GENOMIC DNA]</scope>
    <source>
        <tissue evidence="2">Leaf</tissue>
    </source>
</reference>
<dbReference type="CDD" id="cd04481">
    <property type="entry name" value="RPA1_DBD_B_like"/>
    <property type="match status" value="1"/>
</dbReference>